<dbReference type="Gene3D" id="2.40.170.20">
    <property type="entry name" value="TonB-dependent receptor, beta-barrel domain"/>
    <property type="match status" value="1"/>
</dbReference>
<keyword evidence="6 14" id="KW-0812">Transmembrane</keyword>
<evidence type="ECO:0000256" key="8">
    <source>
        <dbReference type="ARBA" id="ARBA00023004"/>
    </source>
</evidence>
<feature type="domain" description="TonB-dependent receptor plug" evidence="17">
    <location>
        <begin position="83"/>
        <end position="182"/>
    </location>
</feature>
<keyword evidence="12 18" id="KW-0675">Receptor</keyword>
<evidence type="ECO:0000256" key="15">
    <source>
        <dbReference type="RuleBase" id="RU003357"/>
    </source>
</evidence>
<gene>
    <name evidence="18" type="ORF">C8D93_10598</name>
</gene>
<feature type="domain" description="TonB-dependent receptor-like beta-barrel" evidence="16">
    <location>
        <begin position="269"/>
        <end position="700"/>
    </location>
</feature>
<comment type="similarity">
    <text evidence="2 14 15">Belongs to the TonB-dependent receptor family.</text>
</comment>
<dbReference type="PANTHER" id="PTHR32552">
    <property type="entry name" value="FERRICHROME IRON RECEPTOR-RELATED"/>
    <property type="match status" value="1"/>
</dbReference>
<organism evidence="18 19">
    <name type="scientific">Sinimarinibacterium flocculans</name>
    <dbReference type="NCBI Taxonomy" id="985250"/>
    <lineage>
        <taxon>Bacteria</taxon>
        <taxon>Pseudomonadati</taxon>
        <taxon>Pseudomonadota</taxon>
        <taxon>Gammaproteobacteria</taxon>
        <taxon>Nevskiales</taxon>
        <taxon>Nevskiaceae</taxon>
        <taxon>Sinimarinibacterium</taxon>
    </lineage>
</organism>
<evidence type="ECO:0000256" key="13">
    <source>
        <dbReference type="ARBA" id="ARBA00023237"/>
    </source>
</evidence>
<keyword evidence="4 14" id="KW-1134">Transmembrane beta strand</keyword>
<dbReference type="InterPro" id="IPR000531">
    <property type="entry name" value="Beta-barrel_TonB"/>
</dbReference>
<keyword evidence="10 15" id="KW-0798">TonB box</keyword>
<keyword evidence="11 14" id="KW-0472">Membrane</keyword>
<evidence type="ECO:0000256" key="10">
    <source>
        <dbReference type="ARBA" id="ARBA00023077"/>
    </source>
</evidence>
<dbReference type="Proteomes" id="UP000248330">
    <property type="component" value="Unassembled WGS sequence"/>
</dbReference>
<accession>A0A318ECL4</accession>
<dbReference type="OrthoDB" id="127311at2"/>
<dbReference type="InterPro" id="IPR012910">
    <property type="entry name" value="Plug_dom"/>
</dbReference>
<protein>
    <submittedName>
        <fullName evidence="18">Iron complex outermembrane receptor protein</fullName>
    </submittedName>
</protein>
<evidence type="ECO:0000313" key="18">
    <source>
        <dbReference type="EMBL" id="PXV67742.1"/>
    </source>
</evidence>
<dbReference type="InterPro" id="IPR036942">
    <property type="entry name" value="Beta-barrel_TonB_sf"/>
</dbReference>
<dbReference type="InterPro" id="IPR037066">
    <property type="entry name" value="Plug_dom_sf"/>
</dbReference>
<dbReference type="Pfam" id="PF00593">
    <property type="entry name" value="TonB_dep_Rec_b-barrel"/>
    <property type="match status" value="1"/>
</dbReference>
<keyword evidence="7" id="KW-0732">Signal</keyword>
<dbReference type="InterPro" id="IPR039426">
    <property type="entry name" value="TonB-dep_rcpt-like"/>
</dbReference>
<evidence type="ECO:0000256" key="14">
    <source>
        <dbReference type="PROSITE-ProRule" id="PRU01360"/>
    </source>
</evidence>
<keyword evidence="13 14" id="KW-0998">Cell outer membrane</keyword>
<proteinExistence type="inferred from homology"/>
<dbReference type="GO" id="GO:0009279">
    <property type="term" value="C:cell outer membrane"/>
    <property type="evidence" value="ECO:0007669"/>
    <property type="project" value="UniProtKB-SubCell"/>
</dbReference>
<keyword evidence="5" id="KW-0410">Iron transport</keyword>
<evidence type="ECO:0000256" key="3">
    <source>
        <dbReference type="ARBA" id="ARBA00022448"/>
    </source>
</evidence>
<dbReference type="PROSITE" id="PS52016">
    <property type="entry name" value="TONB_DEPENDENT_REC_3"/>
    <property type="match status" value="1"/>
</dbReference>
<dbReference type="AlphaFoldDB" id="A0A318ECL4"/>
<evidence type="ECO:0000256" key="1">
    <source>
        <dbReference type="ARBA" id="ARBA00004571"/>
    </source>
</evidence>
<dbReference type="GO" id="GO:0038023">
    <property type="term" value="F:signaling receptor activity"/>
    <property type="evidence" value="ECO:0007669"/>
    <property type="project" value="InterPro"/>
</dbReference>
<dbReference type="FunFam" id="2.170.130.10:FF:000001">
    <property type="entry name" value="Catecholate siderophore TonB-dependent receptor"/>
    <property type="match status" value="1"/>
</dbReference>
<evidence type="ECO:0000259" key="17">
    <source>
        <dbReference type="Pfam" id="PF07715"/>
    </source>
</evidence>
<dbReference type="NCBIfam" id="TIGR01783">
    <property type="entry name" value="TonB-siderophor"/>
    <property type="match status" value="1"/>
</dbReference>
<evidence type="ECO:0000313" key="19">
    <source>
        <dbReference type="Proteomes" id="UP000248330"/>
    </source>
</evidence>
<dbReference type="Pfam" id="PF07715">
    <property type="entry name" value="Plug"/>
    <property type="match status" value="1"/>
</dbReference>
<dbReference type="CDD" id="cd01347">
    <property type="entry name" value="ligand_gated_channel"/>
    <property type="match status" value="1"/>
</dbReference>
<keyword evidence="9" id="KW-0406">Ion transport</keyword>
<evidence type="ECO:0000256" key="9">
    <source>
        <dbReference type="ARBA" id="ARBA00023065"/>
    </source>
</evidence>
<keyword evidence="8" id="KW-0408">Iron</keyword>
<evidence type="ECO:0000256" key="11">
    <source>
        <dbReference type="ARBA" id="ARBA00023136"/>
    </source>
</evidence>
<evidence type="ECO:0000256" key="5">
    <source>
        <dbReference type="ARBA" id="ARBA00022496"/>
    </source>
</evidence>
<reference evidence="18 19" key="1">
    <citation type="submission" date="2018-04" db="EMBL/GenBank/DDBJ databases">
        <title>Genomic Encyclopedia of Type Strains, Phase IV (KMG-IV): sequencing the most valuable type-strain genomes for metagenomic binning, comparative biology and taxonomic classification.</title>
        <authorList>
            <person name="Goeker M."/>
        </authorList>
    </citation>
    <scope>NUCLEOTIDE SEQUENCE [LARGE SCALE GENOMIC DNA]</scope>
    <source>
        <strain evidence="18 19">DSM 104150</strain>
    </source>
</reference>
<dbReference type="GO" id="GO:0015891">
    <property type="term" value="P:siderophore transport"/>
    <property type="evidence" value="ECO:0007669"/>
    <property type="project" value="InterPro"/>
</dbReference>
<evidence type="ECO:0000256" key="4">
    <source>
        <dbReference type="ARBA" id="ARBA00022452"/>
    </source>
</evidence>
<comment type="caution">
    <text evidence="18">The sequence shown here is derived from an EMBL/GenBank/DDBJ whole genome shotgun (WGS) entry which is preliminary data.</text>
</comment>
<evidence type="ECO:0000256" key="2">
    <source>
        <dbReference type="ARBA" id="ARBA00009810"/>
    </source>
</evidence>
<dbReference type="Gene3D" id="2.170.130.10">
    <property type="entry name" value="TonB-dependent receptor, plug domain"/>
    <property type="match status" value="1"/>
</dbReference>
<evidence type="ECO:0000256" key="6">
    <source>
        <dbReference type="ARBA" id="ARBA00022692"/>
    </source>
</evidence>
<name>A0A318ECL4_9GAMM</name>
<dbReference type="EMBL" id="QICN01000005">
    <property type="protein sequence ID" value="PXV67742.1"/>
    <property type="molecule type" value="Genomic_DNA"/>
</dbReference>
<sequence>MRFLTIVALAGASAWPTAGRATDDASPADGDTGLYDTVPVVRERPDDEVPVQLAPLEITGHADALPRYLADRASSATKADTPLVETPQSISVISAERLLDLGALTLQDALRYTAGVRSDAYGFDSRGDFANIRGTAYVPYRDGLRAQFGYYNNVRPDVYALQSVEVLRGPSSVLYGQGTSGGMVNVTSKRPQPAFAHELRAEFGEYARRQLALDTTGPLTGDGSLLYRLVALMRESDTQVDFVGSDRWFVAPSLSWHPTPWLSWTVLGNFQRDESGSSTAFLPWEGTVLPSRNGRIPTGRFVSEPDYDRYDTQQDAVTSLLRIDLGERWSLHQNLRYVDSGAVYRSLYPNVYVGDPYQLDPIQRRRVLRVTNASDTDARALTADHRLQGQWRWGPVEQTVLVGVDATDVRLREVAGTLSIPQIIQQGRFDLYEPVYGNYIVPDTARVPDLELRQTGVYIQDQIRFGDRLILLLGARYDDASSESVGNTPPVENSETSLRAGLLYRFDAGWAPYVSYSESFEPVADFDADGNPFKPVRGEQIEAGVKFESADGGALFTLAAFDIEETNRLAPGDTPAEQKQLGIAEIRGFEFEAMTRWFDALDLLLSYTYLDGHSDEGPNADEATRIQNIAALPRHSATAWLRWRFALFGLPGFSIGGGARYTATLPSEGGTVEVPAVTLFDAMAAWESEHWRIAVNGTNLEDESVLSICLERGDCFYGSRRNVVGSVAYRF</sequence>
<evidence type="ECO:0000256" key="12">
    <source>
        <dbReference type="ARBA" id="ARBA00023170"/>
    </source>
</evidence>
<keyword evidence="19" id="KW-1185">Reference proteome</keyword>
<keyword evidence="3 14" id="KW-0813">Transport</keyword>
<evidence type="ECO:0000256" key="7">
    <source>
        <dbReference type="ARBA" id="ARBA00022729"/>
    </source>
</evidence>
<dbReference type="RefSeq" id="WP_110265218.1">
    <property type="nucleotide sequence ID" value="NZ_CAWNXA010000005.1"/>
</dbReference>
<dbReference type="SUPFAM" id="SSF56935">
    <property type="entry name" value="Porins"/>
    <property type="match status" value="1"/>
</dbReference>
<dbReference type="InterPro" id="IPR010105">
    <property type="entry name" value="TonB_sidphr_rcpt"/>
</dbReference>
<comment type="subcellular location">
    <subcellularLocation>
        <location evidence="1 14">Cell outer membrane</location>
        <topology evidence="1 14">Multi-pass membrane protein</topology>
    </subcellularLocation>
</comment>
<evidence type="ECO:0000259" key="16">
    <source>
        <dbReference type="Pfam" id="PF00593"/>
    </source>
</evidence>
<dbReference type="PANTHER" id="PTHR32552:SF68">
    <property type="entry name" value="FERRICHROME OUTER MEMBRANE TRANSPORTER_PHAGE RECEPTOR"/>
    <property type="match status" value="1"/>
</dbReference>
<dbReference type="GO" id="GO:0015344">
    <property type="term" value="F:siderophore uptake transmembrane transporter activity"/>
    <property type="evidence" value="ECO:0007669"/>
    <property type="project" value="TreeGrafter"/>
</dbReference>